<comment type="similarity">
    <text evidence="3">Belongs to the HpaH/HsaA monooxygenase family.</text>
</comment>
<dbReference type="GO" id="GO:0050660">
    <property type="term" value="F:flavin adenine dinucleotide binding"/>
    <property type="evidence" value="ECO:0007669"/>
    <property type="project" value="InterPro"/>
</dbReference>
<feature type="domain" description="Acyl-CoA oxidase/dehydrogenase middle" evidence="4">
    <location>
        <begin position="133"/>
        <end position="216"/>
    </location>
</feature>
<evidence type="ECO:0000256" key="3">
    <source>
        <dbReference type="ARBA" id="ARBA00049661"/>
    </source>
</evidence>
<dbReference type="InterPro" id="IPR050741">
    <property type="entry name" value="Acyl-CoA_dehydrogenase"/>
</dbReference>
<dbReference type="InterPro" id="IPR036250">
    <property type="entry name" value="AcylCo_DH-like_C"/>
</dbReference>
<dbReference type="GO" id="GO:0003995">
    <property type="term" value="F:acyl-CoA dehydrogenase activity"/>
    <property type="evidence" value="ECO:0007669"/>
    <property type="project" value="TreeGrafter"/>
</dbReference>
<protein>
    <submittedName>
        <fullName evidence="7">Dibenzothiophene desulfurization enzyme C</fullName>
    </submittedName>
</protein>
<dbReference type="Pfam" id="PF02771">
    <property type="entry name" value="Acyl-CoA_dh_N"/>
    <property type="match status" value="1"/>
</dbReference>
<dbReference type="SUPFAM" id="SSF56645">
    <property type="entry name" value="Acyl-CoA dehydrogenase NM domain-like"/>
    <property type="match status" value="1"/>
</dbReference>
<dbReference type="InterPro" id="IPR013786">
    <property type="entry name" value="AcylCoA_DH/ox_N"/>
</dbReference>
<dbReference type="EMBL" id="WNDQ01000028">
    <property type="protein sequence ID" value="KAF1020904.1"/>
    <property type="molecule type" value="Genomic_DNA"/>
</dbReference>
<proteinExistence type="inferred from homology"/>
<dbReference type="InterPro" id="IPR037069">
    <property type="entry name" value="AcylCoA_DH/ox_N_sf"/>
</dbReference>
<evidence type="ECO:0000313" key="7">
    <source>
        <dbReference type="EMBL" id="KAF1020904.1"/>
    </source>
</evidence>
<dbReference type="InterPro" id="IPR006091">
    <property type="entry name" value="Acyl-CoA_Oxase/DH_mid-dom"/>
</dbReference>
<dbReference type="GO" id="GO:0005737">
    <property type="term" value="C:cytoplasm"/>
    <property type="evidence" value="ECO:0007669"/>
    <property type="project" value="TreeGrafter"/>
</dbReference>
<organism evidence="7 8">
    <name type="scientific">Paracidovorax wautersii</name>
    <dbReference type="NCBI Taxonomy" id="1177982"/>
    <lineage>
        <taxon>Bacteria</taxon>
        <taxon>Pseudomonadati</taxon>
        <taxon>Pseudomonadota</taxon>
        <taxon>Betaproteobacteria</taxon>
        <taxon>Burkholderiales</taxon>
        <taxon>Comamonadaceae</taxon>
        <taxon>Paracidovorax</taxon>
    </lineage>
</organism>
<dbReference type="PANTHER" id="PTHR48083">
    <property type="entry name" value="MEDIUM-CHAIN SPECIFIC ACYL-COA DEHYDROGENASE, MITOCHONDRIAL-RELATED"/>
    <property type="match status" value="1"/>
</dbReference>
<dbReference type="SUPFAM" id="SSF47203">
    <property type="entry name" value="Acyl-CoA dehydrogenase C-terminal domain-like"/>
    <property type="match status" value="1"/>
</dbReference>
<keyword evidence="2" id="KW-0560">Oxidoreductase</keyword>
<dbReference type="InterPro" id="IPR046373">
    <property type="entry name" value="Acyl-CoA_Oxase/DH_mid-dom_sf"/>
</dbReference>
<accession>A0A7V8JQ85</accession>
<dbReference type="Gene3D" id="1.10.540.10">
    <property type="entry name" value="Acyl-CoA dehydrogenase/oxidase, N-terminal domain"/>
    <property type="match status" value="1"/>
</dbReference>
<feature type="domain" description="Acyl-CoA dehydrogenase/oxidase N-terminal" evidence="5">
    <location>
        <begin position="31"/>
        <end position="122"/>
    </location>
</feature>
<dbReference type="PANTHER" id="PTHR48083:SF19">
    <property type="entry name" value="FLAVIN-DEPENDENT MONOOXYGENASE, OXYGENASE SUBUNIT HSAA"/>
    <property type="match status" value="1"/>
</dbReference>
<dbReference type="Gene3D" id="2.40.110.10">
    <property type="entry name" value="Butyryl-CoA Dehydrogenase, subunit A, domain 2"/>
    <property type="match status" value="1"/>
</dbReference>
<dbReference type="GO" id="GO:0016712">
    <property type="term" value="F:oxidoreductase activity, acting on paired donors, with incorporation or reduction of molecular oxygen, reduced flavin or flavoprotein as one donor, and incorporation of one atom of oxygen"/>
    <property type="evidence" value="ECO:0007669"/>
    <property type="project" value="TreeGrafter"/>
</dbReference>
<evidence type="ECO:0000256" key="1">
    <source>
        <dbReference type="ARBA" id="ARBA00022630"/>
    </source>
</evidence>
<keyword evidence="1" id="KW-0285">Flavoprotein</keyword>
<dbReference type="Gene3D" id="1.20.140.10">
    <property type="entry name" value="Butyryl-CoA Dehydrogenase, subunit A, domain 3"/>
    <property type="match status" value="1"/>
</dbReference>
<dbReference type="Proteomes" id="UP000461670">
    <property type="component" value="Unassembled WGS sequence"/>
</dbReference>
<dbReference type="InterPro" id="IPR009100">
    <property type="entry name" value="AcylCoA_DH/oxidase_NM_dom_sf"/>
</dbReference>
<dbReference type="GO" id="GO:0033539">
    <property type="term" value="P:fatty acid beta-oxidation using acyl-CoA dehydrogenase"/>
    <property type="evidence" value="ECO:0007669"/>
    <property type="project" value="TreeGrafter"/>
</dbReference>
<evidence type="ECO:0000259" key="5">
    <source>
        <dbReference type="Pfam" id="PF02771"/>
    </source>
</evidence>
<dbReference type="PIRSF" id="PIRSF016578">
    <property type="entry name" value="HsaA"/>
    <property type="match status" value="1"/>
</dbReference>
<comment type="caution">
    <text evidence="7">The sequence shown here is derived from an EMBL/GenBank/DDBJ whole genome shotgun (WGS) entry which is preliminary data.</text>
</comment>
<evidence type="ECO:0000313" key="8">
    <source>
        <dbReference type="Proteomes" id="UP000461670"/>
    </source>
</evidence>
<feature type="domain" description="Acyl-CoA dehydrogenase C-terminal" evidence="6">
    <location>
        <begin position="240"/>
        <end position="379"/>
    </location>
</feature>
<reference evidence="8" key="1">
    <citation type="journal article" date="2020" name="MBio">
        <title>Horizontal gene transfer to a defensive symbiont with a reduced genome amongst a multipartite beetle microbiome.</title>
        <authorList>
            <person name="Waterworth S.C."/>
            <person name="Florez L.V."/>
            <person name="Rees E.R."/>
            <person name="Hertweck C."/>
            <person name="Kaltenpoth M."/>
            <person name="Kwan J.C."/>
        </authorList>
    </citation>
    <scope>NUCLEOTIDE SEQUENCE [LARGE SCALE GENOMIC DNA]</scope>
</reference>
<dbReference type="AlphaFoldDB" id="A0A7V8JQ85"/>
<dbReference type="Pfam" id="PF02770">
    <property type="entry name" value="Acyl-CoA_dh_M"/>
    <property type="match status" value="1"/>
</dbReference>
<evidence type="ECO:0000256" key="2">
    <source>
        <dbReference type="ARBA" id="ARBA00023002"/>
    </source>
</evidence>
<evidence type="ECO:0000259" key="6">
    <source>
        <dbReference type="Pfam" id="PF08028"/>
    </source>
</evidence>
<sequence>MTQVSAGWGAGPTARYDELIAPLRPILQWVRERAVQREREHVLLHAEIQALREAGFPRWRLPVEAGGFGATLPELFAALSEIGAAEPSLVNALRSHLGFCEEVISSPDSGWRQHWLARLGAGDISGSGFSEVGGNALASPSTRLTREAGRWRLDGAKYYTSGSLYADWINLSAADPEGRTVGVLVPTRAPGVAIDDDWDGFGQQLSASGTARFDNVTIADALIKPTAQRFRYAAGFFQLVHIATLAGIGRAAAAEVAQLVAERTRVYGGRTLVNRVSEDPQILEVVGRVHSLAYVAGAAAGLAAQALQRAADQRGNPDEAAREQSYALADIEVSQTVTVVTDLILDATTRLFDALGSSAAKRGLGLDRHWRNARTIASHNPRVYHDRVIGDWRVNGKAPPPKTGVGIAPAATA</sequence>
<gene>
    <name evidence="7" type="primary">soxC_9</name>
    <name evidence="7" type="ORF">GAK30_02183</name>
</gene>
<evidence type="ECO:0000259" key="4">
    <source>
        <dbReference type="Pfam" id="PF02770"/>
    </source>
</evidence>
<name>A0A7V8JQ85_9BURK</name>
<dbReference type="InterPro" id="IPR013107">
    <property type="entry name" value="Acyl-CoA_DH_C"/>
</dbReference>
<dbReference type="Pfam" id="PF08028">
    <property type="entry name" value="Acyl-CoA_dh_2"/>
    <property type="match status" value="1"/>
</dbReference>